<proteinExistence type="predicted"/>
<dbReference type="Proteomes" id="UP001055879">
    <property type="component" value="Linkage Group LG14"/>
</dbReference>
<dbReference type="EMBL" id="CM042060">
    <property type="protein sequence ID" value="KAI3678463.1"/>
    <property type="molecule type" value="Genomic_DNA"/>
</dbReference>
<organism evidence="1 2">
    <name type="scientific">Arctium lappa</name>
    <name type="common">Greater burdock</name>
    <name type="synonym">Lappa major</name>
    <dbReference type="NCBI Taxonomy" id="4217"/>
    <lineage>
        <taxon>Eukaryota</taxon>
        <taxon>Viridiplantae</taxon>
        <taxon>Streptophyta</taxon>
        <taxon>Embryophyta</taxon>
        <taxon>Tracheophyta</taxon>
        <taxon>Spermatophyta</taxon>
        <taxon>Magnoliopsida</taxon>
        <taxon>eudicotyledons</taxon>
        <taxon>Gunneridae</taxon>
        <taxon>Pentapetalae</taxon>
        <taxon>asterids</taxon>
        <taxon>campanulids</taxon>
        <taxon>Asterales</taxon>
        <taxon>Asteraceae</taxon>
        <taxon>Carduoideae</taxon>
        <taxon>Cardueae</taxon>
        <taxon>Arctiinae</taxon>
        <taxon>Arctium</taxon>
    </lineage>
</organism>
<reference evidence="2" key="1">
    <citation type="journal article" date="2022" name="Mol. Ecol. Resour.">
        <title>The genomes of chicory, endive, great burdock and yacon provide insights into Asteraceae palaeo-polyploidization history and plant inulin production.</title>
        <authorList>
            <person name="Fan W."/>
            <person name="Wang S."/>
            <person name="Wang H."/>
            <person name="Wang A."/>
            <person name="Jiang F."/>
            <person name="Liu H."/>
            <person name="Zhao H."/>
            <person name="Xu D."/>
            <person name="Zhang Y."/>
        </authorList>
    </citation>
    <scope>NUCLEOTIDE SEQUENCE [LARGE SCALE GENOMIC DNA]</scope>
    <source>
        <strain evidence="2">cv. Niubang</strain>
    </source>
</reference>
<evidence type="ECO:0000313" key="2">
    <source>
        <dbReference type="Proteomes" id="UP001055879"/>
    </source>
</evidence>
<evidence type="ECO:0000313" key="1">
    <source>
        <dbReference type="EMBL" id="KAI3678463.1"/>
    </source>
</evidence>
<name>A0ACB8Y5C0_ARCLA</name>
<protein>
    <submittedName>
        <fullName evidence="1">Uncharacterized protein</fullName>
    </submittedName>
</protein>
<gene>
    <name evidence="1" type="ORF">L6452_37757</name>
</gene>
<comment type="caution">
    <text evidence="1">The sequence shown here is derived from an EMBL/GenBank/DDBJ whole genome shotgun (WGS) entry which is preliminary data.</text>
</comment>
<sequence length="1699" mass="190855">MAEVGVGENGKGTQRWIHSFVGSFLKLLVRSMNTKLRWVSRFTDRTWDFGGSSLRDILVPYPCAHESFLQGQGDIGTNYEEAVSNSGQESVMGTLEPKGGYLSTSRLLGYRLLISVQGVVSVYHLWLSVFPYSGFLLEVPDLLTFSAARCIKDRSVSSFFFLLALSALWLDLPPFEWQGILPLSFSVFCPCVWFPVLLVITMTGAESSKEPEQRSLIAKLDFGDPLYLHPSDTSGASILSMKLNGTDNYKVWSCAMILALETKNKLGFIDGSVVRSVDNDVLGKQWDRCNSVVLSWILNSISDDFFVSQVFSRVASEVWLELKETYDKIDGSVTFNLHQKINSLSQNGAPVSDYYHKLNALWKQFDALVKLPSCTCNVAHDFSKHNQLIKLMQFLMGLYDTYIHIRSNILTTDPLPTVKTTFSLVSREESHRGVTRPTDTKSQNFAFFGKTNDNKKRGGKSPLLCKHCGVTGHTIERCYKLIGFPKDFQLTKSKNGQPFKSSSNNARSTDINSPACNQNTPTSLTEDQINKLLSLLDKKQSENISFNMAGMFPVHMTNMSTLFSNCSQSGWIIDSGANQHMTSSISQLENVINISDLNLKVTQPNGDEARIDQIGNYRLNNKVILFDVLVVPDFHVNLLSVHKIARDSKIFVGFDEYKCYLLQGSLHKRIVGTGSEQGGLYFFGKLSKGESSVPCSSRGPSNNVSFVCNVSSQLWHSRLGHPADQVLGVLKDTLDLENDPAPSPCDICHKAKQTRDKFIPAPHNSTVLGELIHLDLWGPYRVPSKEGYRFFLTIVDDYTRSVWVYLLKSKDEVFDNIVAFHSLLNTQFGKPVKIFRSDNGTEFTNSKVGSFCKSNGIIHQTTCVYTPQQNGVVERKHRHLLNVARALMFQGNVPLNMWNECILTVVYLINRTPSSVLNGKCPYELVFGFAPVLTHLRNFGCLCFAVKPNVSDKFASRSEKCIHLGYSNSKKGYRLYSLDSKQIIISRDVKFYGTIFPFKMSANQPIDDSSNINSLIFFDSFIIQSNDLSYELPNDEVRESPQSENFLNISDNSSNRDHMSSQNRAAGSVDPGSTGSTNDINRVAGSSGPGGTETAIGTRAADFRKLSVQNINDDLLRSPPEGVDINNQSVSSVRKSSRSSVLPRRFDDYVIEGKVKYGIEKVVNYSRLNSNNFCFISSLNKSVEPENFFEASKDQNWVNAMNDEMEALYRNGTWVLTDLPPGRKPIGCRWIYKVKYKSTGEIERYKARLVAKGYSQREHLDYEETFSPVVKMVTVRCVIALAVQNRWPLCQLDVNNAFLYGDLVEDVYMSLPPGYFSANDKRVCKLVKSLYGLKQAPRQWYEKLSTCLLDHGFCQSTSDYSLFTKCDYNVFLVLLVYVDDIVLTGNSDSEIQKVKDHLQSNFKIKDLGLLKFFLGIEILETDNGLCMSQRKYCLELLSDFGYLGCKPINTPMDMNLIVTDFVGSDSKDTLLKDFTGYQKLIGRLIYLLATRPDIAFAVHCLSQFMHSPRQSHLKLALRVLRYLKASPGKGVCFSACSSSDFKLSAFVDADWGKCLSTRRSVTGYCLFLGNCMVSWRSKKQPTVSRSSAESEYRAMASALCEIIWVLSILTDLKIDNLLPVSLNCDNKSAIQIANNPVFHERTKHIEIDIHQVRNKVATGMLKTVKVLSTENPADIFTKSLGINQHNYLISKLKMLDLFQ</sequence>
<keyword evidence="2" id="KW-1185">Reference proteome</keyword>
<accession>A0ACB8Y5C0</accession>
<reference evidence="1 2" key="2">
    <citation type="journal article" date="2022" name="Mol. Ecol. Resour.">
        <title>The genomes of chicory, endive, great burdock and yacon provide insights into Asteraceae paleo-polyploidization history and plant inulin production.</title>
        <authorList>
            <person name="Fan W."/>
            <person name="Wang S."/>
            <person name="Wang H."/>
            <person name="Wang A."/>
            <person name="Jiang F."/>
            <person name="Liu H."/>
            <person name="Zhao H."/>
            <person name="Xu D."/>
            <person name="Zhang Y."/>
        </authorList>
    </citation>
    <scope>NUCLEOTIDE SEQUENCE [LARGE SCALE GENOMIC DNA]</scope>
    <source>
        <strain evidence="2">cv. Niubang</strain>
    </source>
</reference>